<dbReference type="InterPro" id="IPR002502">
    <property type="entry name" value="Amidase_domain"/>
</dbReference>
<proteinExistence type="predicted"/>
<accession>A0A7X1J548</accession>
<evidence type="ECO:0000259" key="1">
    <source>
        <dbReference type="SMART" id="SM00644"/>
    </source>
</evidence>
<evidence type="ECO:0000313" key="2">
    <source>
        <dbReference type="EMBL" id="MBC2904334.1"/>
    </source>
</evidence>
<dbReference type="SUPFAM" id="SSF55846">
    <property type="entry name" value="N-acetylmuramoyl-L-alanine amidase-like"/>
    <property type="match status" value="1"/>
</dbReference>
<dbReference type="GO" id="GO:0009253">
    <property type="term" value="P:peptidoglycan catabolic process"/>
    <property type="evidence" value="ECO:0007669"/>
    <property type="project" value="InterPro"/>
</dbReference>
<dbReference type="InterPro" id="IPR036505">
    <property type="entry name" value="Amidase/PGRP_sf"/>
</dbReference>
<dbReference type="Proteomes" id="UP000584670">
    <property type="component" value="Unassembled WGS sequence"/>
</dbReference>
<name>A0A7X1J548_9ACTN</name>
<dbReference type="GO" id="GO:0008745">
    <property type="term" value="F:N-acetylmuramoyl-L-alanine amidase activity"/>
    <property type="evidence" value="ECO:0007669"/>
    <property type="project" value="InterPro"/>
</dbReference>
<dbReference type="AlphaFoldDB" id="A0A7X1J548"/>
<dbReference type="Pfam" id="PF01510">
    <property type="entry name" value="Amidase_2"/>
    <property type="match status" value="1"/>
</dbReference>
<protein>
    <submittedName>
        <fullName evidence="2">N-acetylmuramoyl-L-alanine amidase</fullName>
    </submittedName>
</protein>
<reference evidence="2 3" key="1">
    <citation type="submission" date="2020-08" db="EMBL/GenBank/DDBJ databases">
        <title>Streptomyces sp. PSKA01 genome sequencing and assembly.</title>
        <authorList>
            <person name="Mandal S."/>
            <person name="Maiti P.K."/>
            <person name="Das P."/>
        </authorList>
    </citation>
    <scope>NUCLEOTIDE SEQUENCE [LARGE SCALE GENOMIC DNA]</scope>
    <source>
        <strain evidence="2 3">PSKA01</strain>
    </source>
</reference>
<feature type="domain" description="N-acetylmuramoyl-L-alanine amidase" evidence="1">
    <location>
        <begin position="27"/>
        <end position="188"/>
    </location>
</feature>
<evidence type="ECO:0000313" key="3">
    <source>
        <dbReference type="Proteomes" id="UP000584670"/>
    </source>
</evidence>
<keyword evidence="3" id="KW-1185">Reference proteome</keyword>
<dbReference type="EMBL" id="JACMSF010000024">
    <property type="protein sequence ID" value="MBC2904334.1"/>
    <property type="molecule type" value="Genomic_DNA"/>
</dbReference>
<comment type="caution">
    <text evidence="2">The sequence shown here is derived from an EMBL/GenBank/DDBJ whole genome shotgun (WGS) entry which is preliminary data.</text>
</comment>
<sequence length="354" mass="37968">MADPLNADRLVAALRAEGCAVHEVSGWRTNNRNHVGPWGPVHGVMIHHTVTGPSTDVVDLIFDGHSALPGPLATGCITKDGTVHLTGNGRANHAGGGDPDVLTAVINESYGDYPPATHEHEGSAGAVDGNSRFYGWECENEGDGQDPWPRVQYVAMVKATAGICRAHGWSAKSAIGHLEWSDWKPDPRGFDMKDFRSDLAVCLDLPAGVWEGEDDPMPQYVNLGLAEPYELAPGTWDSVELTAEWTDEPGDHAEGGSVFVRGPARFTGSVSLRFDGLPDRSVVQARMSEFEGAEHRADHPIDEIVGTGGNTFAVVPLTKRLASGRSMRVRLLNQADVPITVTSAVLTVLVWTEA</sequence>
<dbReference type="RefSeq" id="WP_186284200.1">
    <property type="nucleotide sequence ID" value="NZ_JACMSF010000024.1"/>
</dbReference>
<gene>
    <name evidence="2" type="ORF">H4N64_22415</name>
</gene>
<dbReference type="Gene3D" id="3.40.80.10">
    <property type="entry name" value="Peptidoglycan recognition protein-like"/>
    <property type="match status" value="1"/>
</dbReference>
<dbReference type="SMART" id="SM00644">
    <property type="entry name" value="Ami_2"/>
    <property type="match status" value="1"/>
</dbReference>
<organism evidence="2 3">
    <name type="scientific">Streptomyces cupreus</name>
    <dbReference type="NCBI Taxonomy" id="2759956"/>
    <lineage>
        <taxon>Bacteria</taxon>
        <taxon>Bacillati</taxon>
        <taxon>Actinomycetota</taxon>
        <taxon>Actinomycetes</taxon>
        <taxon>Kitasatosporales</taxon>
        <taxon>Streptomycetaceae</taxon>
        <taxon>Streptomyces</taxon>
    </lineage>
</organism>